<comment type="caution">
    <text evidence="3">The sequence shown here is derived from an EMBL/GenBank/DDBJ whole genome shotgun (WGS) entry which is preliminary data.</text>
</comment>
<evidence type="ECO:0000256" key="1">
    <source>
        <dbReference type="SAM" id="SignalP"/>
    </source>
</evidence>
<feature type="domain" description="Beta-lactamase-related" evidence="2">
    <location>
        <begin position="126"/>
        <end position="414"/>
    </location>
</feature>
<dbReference type="RefSeq" id="WP_106161789.1">
    <property type="nucleotide sequence ID" value="NZ_PVTT01000003.1"/>
</dbReference>
<evidence type="ECO:0000313" key="4">
    <source>
        <dbReference type="Proteomes" id="UP000238801"/>
    </source>
</evidence>
<dbReference type="PANTHER" id="PTHR43283:SF7">
    <property type="entry name" value="BETA-LACTAMASE-RELATED DOMAIN-CONTAINING PROTEIN"/>
    <property type="match status" value="1"/>
</dbReference>
<organism evidence="3 4">
    <name type="scientific">Hasllibacter halocynthiae</name>
    <dbReference type="NCBI Taxonomy" id="595589"/>
    <lineage>
        <taxon>Bacteria</taxon>
        <taxon>Pseudomonadati</taxon>
        <taxon>Pseudomonadota</taxon>
        <taxon>Alphaproteobacteria</taxon>
        <taxon>Rhodobacterales</taxon>
        <taxon>Roseobacteraceae</taxon>
        <taxon>Hasllibacter</taxon>
    </lineage>
</organism>
<evidence type="ECO:0000313" key="3">
    <source>
        <dbReference type="EMBL" id="PRY92056.1"/>
    </source>
</evidence>
<gene>
    <name evidence="3" type="ORF">BCF33_2749</name>
</gene>
<proteinExistence type="predicted"/>
<reference evidence="3 4" key="1">
    <citation type="submission" date="2018-03" db="EMBL/GenBank/DDBJ databases">
        <title>Genomic Encyclopedia of Archaeal and Bacterial Type Strains, Phase II (KMG-II): from individual species to whole genera.</title>
        <authorList>
            <person name="Goeker M."/>
        </authorList>
    </citation>
    <scope>NUCLEOTIDE SEQUENCE [LARGE SCALE GENOMIC DNA]</scope>
    <source>
        <strain evidence="3 4">DSM 29318</strain>
    </source>
</reference>
<accession>A0A2T0WZC1</accession>
<protein>
    <recommendedName>
        <fullName evidence="2">Beta-lactamase-related domain-containing protein</fullName>
    </recommendedName>
</protein>
<dbReference type="Gene3D" id="3.40.710.10">
    <property type="entry name" value="DD-peptidase/beta-lactamase superfamily"/>
    <property type="match status" value="1"/>
</dbReference>
<dbReference type="InterPro" id="IPR050789">
    <property type="entry name" value="Diverse_Enzym_Activities"/>
</dbReference>
<dbReference type="AlphaFoldDB" id="A0A2T0WZC1"/>
<keyword evidence="4" id="KW-1185">Reference proteome</keyword>
<keyword evidence="1" id="KW-0732">Signal</keyword>
<evidence type="ECO:0000259" key="2">
    <source>
        <dbReference type="Pfam" id="PF00144"/>
    </source>
</evidence>
<dbReference type="Pfam" id="PF00144">
    <property type="entry name" value="Beta-lactamase"/>
    <property type="match status" value="1"/>
</dbReference>
<dbReference type="OrthoDB" id="9814204at2"/>
<dbReference type="InterPro" id="IPR012338">
    <property type="entry name" value="Beta-lactam/transpept-like"/>
</dbReference>
<name>A0A2T0WZC1_9RHOB</name>
<dbReference type="SUPFAM" id="SSF56601">
    <property type="entry name" value="beta-lactamase/transpeptidase-like"/>
    <property type="match status" value="1"/>
</dbReference>
<dbReference type="Proteomes" id="UP000238801">
    <property type="component" value="Unassembled WGS sequence"/>
</dbReference>
<dbReference type="InterPro" id="IPR001466">
    <property type="entry name" value="Beta-lactam-related"/>
</dbReference>
<feature type="signal peptide" evidence="1">
    <location>
        <begin position="1"/>
        <end position="22"/>
    </location>
</feature>
<dbReference type="PANTHER" id="PTHR43283">
    <property type="entry name" value="BETA-LACTAMASE-RELATED"/>
    <property type="match status" value="1"/>
</dbReference>
<feature type="chain" id="PRO_5015629507" description="Beta-lactamase-related domain-containing protein" evidence="1">
    <location>
        <begin position="23"/>
        <end position="441"/>
    </location>
</feature>
<sequence length="441" mass="47082">MRRAAPLLPIALALALGGPAMSDDAPLSPAESDPDRMGWMEGFPPPEDKVITGADPSFNDFPKLRWTVCHYRELQPTVAVRDGAGAARDLERAIDPAVGEVRFTPWGAEAPMTFDEAFDANYTDGLMVLHRGRVVYERYAGCLDEEGARARGIHGAMSVTKSVTGLLAEMLIAEGALDETAAVTDLIPELEGSAYDGATVRDVLDMRTALDYSEDYADPDAEIWAYAQAIDGLPAPEGYDGPRGAYAYLPTLTAAGAPGGAFDYQTPNADVAGWLVQRAAGEPLEELLSQRVWAPLGATREGYYIVDSLGIASAGGGFNAALEDMARLGQLMLDGGMAGGTRIVPAEAVERIAGGGDRAAFEQSHYDDLEGWSYRSLWWHTDTDAYAARGVHGQTIYVDPDAEMVIVRFASHPVAANSANDPTSLPAYAAVADYLRTKDAD</sequence>
<dbReference type="EMBL" id="PVTT01000003">
    <property type="protein sequence ID" value="PRY92056.1"/>
    <property type="molecule type" value="Genomic_DNA"/>
</dbReference>